<feature type="domain" description="SWIM-type" evidence="2">
    <location>
        <begin position="543"/>
        <end position="579"/>
    </location>
</feature>
<dbReference type="OMA" id="DIREDIC"/>
<dbReference type="AlphaFoldDB" id="I1BH19"/>
<dbReference type="InParanoid" id="I1BH19"/>
<keyword evidence="4" id="KW-1185">Reference proteome</keyword>
<dbReference type="GO" id="GO:0008270">
    <property type="term" value="F:zinc ion binding"/>
    <property type="evidence" value="ECO:0007669"/>
    <property type="project" value="UniProtKB-KW"/>
</dbReference>
<dbReference type="EMBL" id="CH476732">
    <property type="protein sequence ID" value="EIE75499.1"/>
    <property type="molecule type" value="Genomic_DNA"/>
</dbReference>
<gene>
    <name evidence="3" type="ORF">RO3G_00203</name>
</gene>
<evidence type="ECO:0000259" key="2">
    <source>
        <dbReference type="PROSITE" id="PS50966"/>
    </source>
</evidence>
<name>I1BH19_RHIO9</name>
<dbReference type="Proteomes" id="UP000009138">
    <property type="component" value="Unassembled WGS sequence"/>
</dbReference>
<reference evidence="3 4" key="1">
    <citation type="journal article" date="2009" name="PLoS Genet.">
        <title>Genomic analysis of the basal lineage fungus Rhizopus oryzae reveals a whole-genome duplication.</title>
        <authorList>
            <person name="Ma L.-J."/>
            <person name="Ibrahim A.S."/>
            <person name="Skory C."/>
            <person name="Grabherr M.G."/>
            <person name="Burger G."/>
            <person name="Butler M."/>
            <person name="Elias M."/>
            <person name="Idnurm A."/>
            <person name="Lang B.F."/>
            <person name="Sone T."/>
            <person name="Abe A."/>
            <person name="Calvo S.E."/>
            <person name="Corrochano L.M."/>
            <person name="Engels R."/>
            <person name="Fu J."/>
            <person name="Hansberg W."/>
            <person name="Kim J.-M."/>
            <person name="Kodira C.D."/>
            <person name="Koehrsen M.J."/>
            <person name="Liu B."/>
            <person name="Miranda-Saavedra D."/>
            <person name="O'Leary S."/>
            <person name="Ortiz-Castellanos L."/>
            <person name="Poulter R."/>
            <person name="Rodriguez-Romero J."/>
            <person name="Ruiz-Herrera J."/>
            <person name="Shen Y.-Q."/>
            <person name="Zeng Q."/>
            <person name="Galagan J."/>
            <person name="Birren B.W."/>
            <person name="Cuomo C.A."/>
            <person name="Wickes B.L."/>
        </authorList>
    </citation>
    <scope>NUCLEOTIDE SEQUENCE [LARGE SCALE GENOMIC DNA]</scope>
    <source>
        <strain evidence="4">RA 99-880 / ATCC MYA-4621 / FGSC 9543 / NRRL 43880</strain>
    </source>
</reference>
<proteinExistence type="predicted"/>
<dbReference type="InterPro" id="IPR007527">
    <property type="entry name" value="Znf_SWIM"/>
</dbReference>
<evidence type="ECO:0000256" key="1">
    <source>
        <dbReference type="PROSITE-ProRule" id="PRU00325"/>
    </source>
</evidence>
<keyword evidence="1" id="KW-0862">Zinc</keyword>
<dbReference type="eggNOG" id="ENOG502TDHX">
    <property type="taxonomic scope" value="Eukaryota"/>
</dbReference>
<dbReference type="VEuPathDB" id="FungiDB:RO3G_00203"/>
<accession>I1BH19</accession>
<dbReference type="PROSITE" id="PS50966">
    <property type="entry name" value="ZF_SWIM"/>
    <property type="match status" value="1"/>
</dbReference>
<dbReference type="Pfam" id="PF04434">
    <property type="entry name" value="SWIM"/>
    <property type="match status" value="1"/>
</dbReference>
<dbReference type="RefSeq" id="XP_067510895.1">
    <property type="nucleotide sequence ID" value="XM_067654794.1"/>
</dbReference>
<organism evidence="3 4">
    <name type="scientific">Rhizopus delemar (strain RA 99-880 / ATCC MYA-4621 / FGSC 9543 / NRRL 43880)</name>
    <name type="common">Mucormycosis agent</name>
    <name type="synonym">Rhizopus arrhizus var. delemar</name>
    <dbReference type="NCBI Taxonomy" id="246409"/>
    <lineage>
        <taxon>Eukaryota</taxon>
        <taxon>Fungi</taxon>
        <taxon>Fungi incertae sedis</taxon>
        <taxon>Mucoromycota</taxon>
        <taxon>Mucoromycotina</taxon>
        <taxon>Mucoromycetes</taxon>
        <taxon>Mucorales</taxon>
        <taxon>Mucorineae</taxon>
        <taxon>Rhizopodaceae</taxon>
        <taxon>Rhizopus</taxon>
    </lineage>
</organism>
<keyword evidence="1" id="KW-0479">Metal-binding</keyword>
<dbReference type="PANTHER" id="PTHR33977:SF1">
    <property type="entry name" value="ZINC ION BINDING PROTEIN"/>
    <property type="match status" value="1"/>
</dbReference>
<dbReference type="STRING" id="246409.I1BH19"/>
<keyword evidence="1" id="KW-0863">Zinc-finger</keyword>
<dbReference type="OrthoDB" id="2284467at2759"/>
<dbReference type="PANTHER" id="PTHR33977">
    <property type="entry name" value="ZINC ION BINDING PROTEIN"/>
    <property type="match status" value="1"/>
</dbReference>
<evidence type="ECO:0000313" key="4">
    <source>
        <dbReference type="Proteomes" id="UP000009138"/>
    </source>
</evidence>
<evidence type="ECO:0000313" key="3">
    <source>
        <dbReference type="EMBL" id="EIE75499.1"/>
    </source>
</evidence>
<dbReference type="GeneID" id="93607175"/>
<sequence>MSSNNNIIYTLATIHEALTPSYLDSVMATGVIIKVDSAVWKECLAGINEACAYGWRILNISLCFSQQYCCYRAGTYKSVAKDRPVQKKPKKVDCKCTLHVRGCYAYPQYYEFGIEKDHTNHVPGGFLDDIRTFRLPRDRLHEILQQLQTSSKTPRQIRIDMLKAADTFGRKSHRKVKYHDIWNIMNKVDKELYHFHKNHMVFFKIWMDQKLPEKGFHCFTGRLSYSQDSSLFACGFVSPDQQIRMKNSKAFCLDATHGISSNLSDILYTLIIRDDSIGRGWPVAYMITNDRSTGPIVEWLQHLRNPGLLVDPKQFTIDCCQSEVNAITRIFNPNRTKIQFCVFHVTQAWNKHLASVSVPGNTPGENRSLRGEMMRYLQKIVYEEDKDQFLQMVTAFQLVYADQSKFMDYFTRNWCTEDKMKVWSRSFKDRQYSHMLTNNYIESWHNQLKTVFLGRVRNKRLDKLVFVLVNDVEYYLNQEFERVVQGNGAMSPFFKQQRLRELEAEEVDEEVRSDMITGPITLEYSGKCRYMVCSFVKGASVGYSIEVTEDNLIMSCTCYDFEKRRQPCKHMYLLKLHANFSLHFPSSTTPILHNATGQDISHNNSSETNTNSVVNRKKEIAKHCMDISSTLKYANSDLLRRSTL</sequence>
<protein>
    <recommendedName>
        <fullName evidence="2">SWIM-type domain-containing protein</fullName>
    </recommendedName>
</protein>